<feature type="active site" description="Proton donor" evidence="9">
    <location>
        <position position="330"/>
    </location>
</feature>
<dbReference type="InterPro" id="IPR029058">
    <property type="entry name" value="AB_hydrolase_fold"/>
</dbReference>
<feature type="active site" description="Nucleophile" evidence="9">
    <location>
        <position position="118"/>
    </location>
</feature>
<dbReference type="Pfam" id="PF00561">
    <property type="entry name" value="Abhydrolase_1"/>
    <property type="match status" value="1"/>
</dbReference>
<dbReference type="GO" id="GO:0006508">
    <property type="term" value="P:proteolysis"/>
    <property type="evidence" value="ECO:0007669"/>
    <property type="project" value="UniProtKB-KW"/>
</dbReference>
<evidence type="ECO:0000256" key="3">
    <source>
        <dbReference type="ARBA" id="ARBA00010088"/>
    </source>
</evidence>
<dbReference type="AlphaFoldDB" id="A0A841AEV9"/>
<keyword evidence="5 8" id="KW-0963">Cytoplasm</keyword>
<keyword evidence="7 8" id="KW-0378">Hydrolase</keyword>
<evidence type="ECO:0000313" key="12">
    <source>
        <dbReference type="Proteomes" id="UP000588158"/>
    </source>
</evidence>
<dbReference type="PANTHER" id="PTHR43722">
    <property type="entry name" value="PROLINE IMINOPEPTIDASE"/>
    <property type="match status" value="1"/>
</dbReference>
<dbReference type="InterPro" id="IPR005944">
    <property type="entry name" value="Pro_iminopeptidase"/>
</dbReference>
<keyword evidence="12" id="KW-1185">Reference proteome</keyword>
<dbReference type="PANTHER" id="PTHR43722:SF1">
    <property type="entry name" value="PROLINE IMINOPEPTIDASE"/>
    <property type="match status" value="1"/>
</dbReference>
<dbReference type="PIRSF" id="PIRSF006431">
    <property type="entry name" value="Pept_S33"/>
    <property type="match status" value="1"/>
</dbReference>
<dbReference type="GO" id="GO:0005737">
    <property type="term" value="C:cytoplasm"/>
    <property type="evidence" value="ECO:0007669"/>
    <property type="project" value="UniProtKB-SubCell"/>
</dbReference>
<evidence type="ECO:0000256" key="5">
    <source>
        <dbReference type="ARBA" id="ARBA00022490"/>
    </source>
</evidence>
<comment type="similarity">
    <text evidence="3 8">Belongs to the peptidase S33 family.</text>
</comment>
<evidence type="ECO:0000256" key="4">
    <source>
        <dbReference type="ARBA" id="ARBA00022438"/>
    </source>
</evidence>
<evidence type="ECO:0000256" key="8">
    <source>
        <dbReference type="PIRNR" id="PIRNR006431"/>
    </source>
</evidence>
<evidence type="ECO:0000256" key="7">
    <source>
        <dbReference type="ARBA" id="ARBA00022801"/>
    </source>
</evidence>
<keyword evidence="6 8" id="KW-0645">Protease</keyword>
<dbReference type="InterPro" id="IPR000073">
    <property type="entry name" value="AB_hydrolase_1"/>
</dbReference>
<feature type="domain" description="AB hydrolase-1" evidence="10">
    <location>
        <begin position="40"/>
        <end position="330"/>
    </location>
</feature>
<comment type="catalytic activity">
    <reaction evidence="1 8">
        <text>Release of N-terminal proline from a peptide.</text>
        <dbReference type="EC" id="3.4.11.5"/>
    </reaction>
</comment>
<organism evidence="11 12">
    <name type="scientific">Brachybacterium aquaticum</name>
    <dbReference type="NCBI Taxonomy" id="1432564"/>
    <lineage>
        <taxon>Bacteria</taxon>
        <taxon>Bacillati</taxon>
        <taxon>Actinomycetota</taxon>
        <taxon>Actinomycetes</taxon>
        <taxon>Micrococcales</taxon>
        <taxon>Dermabacteraceae</taxon>
        <taxon>Brachybacterium</taxon>
    </lineage>
</organism>
<dbReference type="Gene3D" id="3.40.50.1820">
    <property type="entry name" value="alpha/beta hydrolase"/>
    <property type="match status" value="1"/>
</dbReference>
<dbReference type="EMBL" id="JACHLZ010000001">
    <property type="protein sequence ID" value="MBB5831865.1"/>
    <property type="molecule type" value="Genomic_DNA"/>
</dbReference>
<reference evidence="11 12" key="1">
    <citation type="submission" date="2020-08" db="EMBL/GenBank/DDBJ databases">
        <title>Sequencing the genomes of 1000 actinobacteria strains.</title>
        <authorList>
            <person name="Klenk H.-P."/>
        </authorList>
    </citation>
    <scope>NUCLEOTIDE SEQUENCE [LARGE SCALE GENOMIC DNA]</scope>
    <source>
        <strain evidence="11 12">DSM 28796</strain>
    </source>
</reference>
<dbReference type="EC" id="3.4.11.5" evidence="8"/>
<dbReference type="GO" id="GO:0004177">
    <property type="term" value="F:aminopeptidase activity"/>
    <property type="evidence" value="ECO:0007669"/>
    <property type="project" value="UniProtKB-UniRule"/>
</dbReference>
<comment type="caution">
    <text evidence="11">The sequence shown here is derived from an EMBL/GenBank/DDBJ whole genome shotgun (WGS) entry which is preliminary data.</text>
</comment>
<evidence type="ECO:0000256" key="6">
    <source>
        <dbReference type="ARBA" id="ARBA00022670"/>
    </source>
</evidence>
<evidence type="ECO:0000256" key="9">
    <source>
        <dbReference type="PIRSR" id="PIRSR006431-1"/>
    </source>
</evidence>
<evidence type="ECO:0000313" key="11">
    <source>
        <dbReference type="EMBL" id="MBB5831865.1"/>
    </source>
</evidence>
<dbReference type="SUPFAM" id="SSF53474">
    <property type="entry name" value="alpha/beta-Hydrolases"/>
    <property type="match status" value="1"/>
</dbReference>
<name>A0A841AEV9_9MICO</name>
<sequence length="353" mass="37461">MSTPPLPPPPPVRASGLLDVGQGHRIRWEEAGAEDGVPALYLHGGPGGRLTPGHRRNAPADRTRMIALSQRGSGDSNPPAGAPGPVDLTAQTTAHLVADLEALRAHLGIEAWIVQGVSWGSTLALAYAQAHPERVLGVVLFAVTTTSRREVDWITEGVGALYPEAWDALATLAEQRTGFDRRDRSPGRLRLVEAYRRMLTGGDPALVDEAVRTWTAWEDAHIAIGGGGPALPSAPSGSTAPSDAPVTEYQRGFARLVTYYWAHDGFVADWAVPWGAAPGSGLLGGMDRLAGIPGVLIHGRRDVSGPTLTAWELHRAWPGSELVVVEEEGHGGPVMAGHWRRAVTAMVDAVRAR</sequence>
<evidence type="ECO:0000256" key="2">
    <source>
        <dbReference type="ARBA" id="ARBA00004496"/>
    </source>
</evidence>
<accession>A0A841AEV9</accession>
<evidence type="ECO:0000259" key="10">
    <source>
        <dbReference type="Pfam" id="PF00561"/>
    </source>
</evidence>
<dbReference type="Proteomes" id="UP000588158">
    <property type="component" value="Unassembled WGS sequence"/>
</dbReference>
<protein>
    <recommendedName>
        <fullName evidence="8">Proline iminopeptidase</fullName>
        <shortName evidence="8">PIP</shortName>
        <ecNumber evidence="8">3.4.11.5</ecNumber>
    </recommendedName>
    <alternativeName>
        <fullName evidence="8">Prolyl aminopeptidase</fullName>
    </alternativeName>
</protein>
<dbReference type="InterPro" id="IPR002410">
    <property type="entry name" value="Peptidase_S33"/>
</dbReference>
<gene>
    <name evidence="11" type="ORF">HNR70_001678</name>
</gene>
<dbReference type="RefSeq" id="WP_184325269.1">
    <property type="nucleotide sequence ID" value="NZ_JACHLZ010000001.1"/>
</dbReference>
<feature type="active site" evidence="9">
    <location>
        <position position="302"/>
    </location>
</feature>
<evidence type="ECO:0000256" key="1">
    <source>
        <dbReference type="ARBA" id="ARBA00001585"/>
    </source>
</evidence>
<comment type="subcellular location">
    <subcellularLocation>
        <location evidence="2 8">Cytoplasm</location>
    </subcellularLocation>
</comment>
<proteinExistence type="inferred from homology"/>
<dbReference type="PRINTS" id="PR00793">
    <property type="entry name" value="PROAMNOPTASE"/>
</dbReference>
<keyword evidence="4 8" id="KW-0031">Aminopeptidase</keyword>